<sequence length="186" mass="20591">MKKFITFVNPRLYRRVDVRVGPDPLLFLAGASAAMVQVWALLSGESVPWAWWAAASVLGHARLWRHTLTLPVVASVVLALMSAGMSMLISALAVNKMVAQRYRHAGWKIRNTDGELGEYSSRFLAVDELGFSESDLMANVVRDHLTDGLIDVSDEVTPIAPLPARARRHTDTVAPMRTPDQPYIQL</sequence>
<dbReference type="Proteomes" id="UP000518288">
    <property type="component" value="Unassembled WGS sequence"/>
</dbReference>
<keyword evidence="1" id="KW-1133">Transmembrane helix</keyword>
<protein>
    <submittedName>
        <fullName evidence="2">Uncharacterized protein</fullName>
    </submittedName>
</protein>
<keyword evidence="1" id="KW-0812">Transmembrane</keyword>
<dbReference type="EMBL" id="JACCFH010000001">
    <property type="protein sequence ID" value="NYG31511.1"/>
    <property type="molecule type" value="Genomic_DNA"/>
</dbReference>
<accession>A0A7Y9U5C5</accession>
<evidence type="ECO:0000313" key="2">
    <source>
        <dbReference type="EMBL" id="NYG31511.1"/>
    </source>
</evidence>
<keyword evidence="3" id="KW-1185">Reference proteome</keyword>
<feature type="transmembrane region" description="Helical" evidence="1">
    <location>
        <begin position="72"/>
        <end position="94"/>
    </location>
</feature>
<evidence type="ECO:0000256" key="1">
    <source>
        <dbReference type="SAM" id="Phobius"/>
    </source>
</evidence>
<dbReference type="RefSeq" id="WP_179632498.1">
    <property type="nucleotide sequence ID" value="NZ_JACCFH010000001.1"/>
</dbReference>
<name>A0A7Y9U5C5_9BURK</name>
<organism evidence="2 3">
    <name type="scientific">Sphaerotilus montanus</name>
    <dbReference type="NCBI Taxonomy" id="522889"/>
    <lineage>
        <taxon>Bacteria</taxon>
        <taxon>Pseudomonadati</taxon>
        <taxon>Pseudomonadota</taxon>
        <taxon>Betaproteobacteria</taxon>
        <taxon>Burkholderiales</taxon>
        <taxon>Sphaerotilaceae</taxon>
        <taxon>Sphaerotilus</taxon>
    </lineage>
</organism>
<gene>
    <name evidence="2" type="ORF">BDD16_000497</name>
</gene>
<evidence type="ECO:0000313" key="3">
    <source>
        <dbReference type="Proteomes" id="UP000518288"/>
    </source>
</evidence>
<reference evidence="2 3" key="1">
    <citation type="submission" date="2020-07" db="EMBL/GenBank/DDBJ databases">
        <title>Genomic Encyclopedia of Archaeal and Bacterial Type Strains, Phase II (KMG-II): from individual species to whole genera.</title>
        <authorList>
            <person name="Goeker M."/>
        </authorList>
    </citation>
    <scope>NUCLEOTIDE SEQUENCE [LARGE SCALE GENOMIC DNA]</scope>
    <source>
        <strain evidence="2 3">DSM 21226</strain>
    </source>
</reference>
<feature type="transmembrane region" description="Helical" evidence="1">
    <location>
        <begin position="20"/>
        <end position="42"/>
    </location>
</feature>
<keyword evidence="1" id="KW-0472">Membrane</keyword>
<proteinExistence type="predicted"/>
<dbReference type="AlphaFoldDB" id="A0A7Y9U5C5"/>
<comment type="caution">
    <text evidence="2">The sequence shown here is derived from an EMBL/GenBank/DDBJ whole genome shotgun (WGS) entry which is preliminary data.</text>
</comment>